<feature type="region of interest" description="Disordered" evidence="1">
    <location>
        <begin position="82"/>
        <end position="106"/>
    </location>
</feature>
<protein>
    <submittedName>
        <fullName evidence="2">Uncharacterized protein</fullName>
    </submittedName>
</protein>
<evidence type="ECO:0000256" key="1">
    <source>
        <dbReference type="SAM" id="MobiDB-lite"/>
    </source>
</evidence>
<organism evidence="2 3">
    <name type="scientific">Sorghum bicolor</name>
    <name type="common">Sorghum</name>
    <name type="synonym">Sorghum vulgare</name>
    <dbReference type="NCBI Taxonomy" id="4558"/>
    <lineage>
        <taxon>Eukaryota</taxon>
        <taxon>Viridiplantae</taxon>
        <taxon>Streptophyta</taxon>
        <taxon>Embryophyta</taxon>
        <taxon>Tracheophyta</taxon>
        <taxon>Spermatophyta</taxon>
        <taxon>Magnoliopsida</taxon>
        <taxon>Liliopsida</taxon>
        <taxon>Poales</taxon>
        <taxon>Poaceae</taxon>
        <taxon>PACMAD clade</taxon>
        <taxon>Panicoideae</taxon>
        <taxon>Andropogonodae</taxon>
        <taxon>Andropogoneae</taxon>
        <taxon>Sorghinae</taxon>
        <taxon>Sorghum</taxon>
    </lineage>
</organism>
<feature type="region of interest" description="Disordered" evidence="1">
    <location>
        <begin position="1"/>
        <end position="22"/>
    </location>
</feature>
<dbReference type="AlphaFoldDB" id="A0A921UIZ2"/>
<name>A0A921UIZ2_SORBI</name>
<evidence type="ECO:0000313" key="3">
    <source>
        <dbReference type="Proteomes" id="UP000807115"/>
    </source>
</evidence>
<evidence type="ECO:0000313" key="2">
    <source>
        <dbReference type="EMBL" id="KAG0532825.1"/>
    </source>
</evidence>
<proteinExistence type="predicted"/>
<reference evidence="2" key="1">
    <citation type="journal article" date="2019" name="BMC Genomics">
        <title>A new reference genome for Sorghum bicolor reveals high levels of sequence similarity between sweet and grain genotypes: implications for the genetics of sugar metabolism.</title>
        <authorList>
            <person name="Cooper E.A."/>
            <person name="Brenton Z.W."/>
            <person name="Flinn B.S."/>
            <person name="Jenkins J."/>
            <person name="Shu S."/>
            <person name="Flowers D."/>
            <person name="Luo F."/>
            <person name="Wang Y."/>
            <person name="Xia P."/>
            <person name="Barry K."/>
            <person name="Daum C."/>
            <person name="Lipzen A."/>
            <person name="Yoshinaga Y."/>
            <person name="Schmutz J."/>
            <person name="Saski C."/>
            <person name="Vermerris W."/>
            <person name="Kresovich S."/>
        </authorList>
    </citation>
    <scope>NUCLEOTIDE SEQUENCE</scope>
</reference>
<sequence length="125" mass="13569">MRPAPLPLAAGRRGTVLPHSQRGGLIPLRAAAERPHPMAARLQGGVDLGVDRRQRRPGCRALRGGLSGHGFAPVRRARTLEHRSCSTNPSGSTPRTHQRLDCHLDDGPPRPVWRYGIAAATTLER</sequence>
<feature type="compositionally biased region" description="Polar residues" evidence="1">
    <location>
        <begin position="85"/>
        <end position="95"/>
    </location>
</feature>
<comment type="caution">
    <text evidence="2">The sequence shown here is derived from an EMBL/GenBank/DDBJ whole genome shotgun (WGS) entry which is preliminary data.</text>
</comment>
<dbReference type="Proteomes" id="UP000807115">
    <property type="component" value="Chromosome 4"/>
</dbReference>
<dbReference type="EMBL" id="CM027683">
    <property type="protein sequence ID" value="KAG0532825.1"/>
    <property type="molecule type" value="Genomic_DNA"/>
</dbReference>
<gene>
    <name evidence="2" type="ORF">BDA96_04G140300</name>
</gene>
<accession>A0A921UIZ2</accession>
<reference evidence="2" key="2">
    <citation type="submission" date="2020-10" db="EMBL/GenBank/DDBJ databases">
        <authorList>
            <person name="Cooper E.A."/>
            <person name="Brenton Z.W."/>
            <person name="Flinn B.S."/>
            <person name="Jenkins J."/>
            <person name="Shu S."/>
            <person name="Flowers D."/>
            <person name="Luo F."/>
            <person name="Wang Y."/>
            <person name="Xia P."/>
            <person name="Barry K."/>
            <person name="Daum C."/>
            <person name="Lipzen A."/>
            <person name="Yoshinaga Y."/>
            <person name="Schmutz J."/>
            <person name="Saski C."/>
            <person name="Vermerris W."/>
            <person name="Kresovich S."/>
        </authorList>
    </citation>
    <scope>NUCLEOTIDE SEQUENCE</scope>
</reference>